<evidence type="ECO:0000313" key="2">
    <source>
        <dbReference type="EMBL" id="PJF19773.1"/>
    </source>
</evidence>
<sequence>MDLGEALLPAYRRLSDFFSTKGDAPLTSAEVTVCLEWLRDATVKSAPVFATPVPIPRSIRKPAPKAIDMTPVKRQIRELLRREETVIETKGTAMDEVDKVEKAPAKLPVAMTRTAKTILDALDNPVRQIPEENTPIIDIIPLNKPVGTSQTQFEDPMPVEDDSVSMEDSPTLPSFEFRWDDSTDIRRMGYSVPASELPQFHFN</sequence>
<evidence type="ECO:0000256" key="1">
    <source>
        <dbReference type="SAM" id="MobiDB-lite"/>
    </source>
</evidence>
<proteinExistence type="predicted"/>
<evidence type="ECO:0000313" key="3">
    <source>
        <dbReference type="Proteomes" id="UP000240830"/>
    </source>
</evidence>
<reference evidence="2 3" key="1">
    <citation type="submission" date="2016-10" db="EMBL/GenBank/DDBJ databases">
        <title>The genome of Paramicrosporidium saccamoebae is the missing link in understanding Cryptomycota and Microsporidia evolution.</title>
        <authorList>
            <person name="Quandt C.A."/>
            <person name="Beaudet D."/>
            <person name="Corsaro D."/>
            <person name="Michel R."/>
            <person name="Corradi N."/>
            <person name="James T."/>
        </authorList>
    </citation>
    <scope>NUCLEOTIDE SEQUENCE [LARGE SCALE GENOMIC DNA]</scope>
    <source>
        <strain evidence="2 3">KSL3</strain>
    </source>
</reference>
<name>A0A2H9TPU5_9FUNG</name>
<dbReference type="Proteomes" id="UP000240830">
    <property type="component" value="Unassembled WGS sequence"/>
</dbReference>
<dbReference type="AlphaFoldDB" id="A0A2H9TPU5"/>
<organism evidence="2 3">
    <name type="scientific">Paramicrosporidium saccamoebae</name>
    <dbReference type="NCBI Taxonomy" id="1246581"/>
    <lineage>
        <taxon>Eukaryota</taxon>
        <taxon>Fungi</taxon>
        <taxon>Fungi incertae sedis</taxon>
        <taxon>Cryptomycota</taxon>
        <taxon>Cryptomycota incertae sedis</taxon>
        <taxon>Paramicrosporidium</taxon>
    </lineage>
</organism>
<dbReference type="EMBL" id="MTSL01000041">
    <property type="protein sequence ID" value="PJF19773.1"/>
    <property type="molecule type" value="Genomic_DNA"/>
</dbReference>
<comment type="caution">
    <text evidence="2">The sequence shown here is derived from an EMBL/GenBank/DDBJ whole genome shotgun (WGS) entry which is preliminary data.</text>
</comment>
<gene>
    <name evidence="2" type="ORF">PSACC_00416</name>
</gene>
<keyword evidence="3" id="KW-1185">Reference proteome</keyword>
<feature type="region of interest" description="Disordered" evidence="1">
    <location>
        <begin position="147"/>
        <end position="172"/>
    </location>
</feature>
<protein>
    <submittedName>
        <fullName evidence="2">Uncharacterized protein</fullName>
    </submittedName>
</protein>
<accession>A0A2H9TPU5</accession>